<dbReference type="GO" id="GO:0005634">
    <property type="term" value="C:nucleus"/>
    <property type="evidence" value="ECO:0007669"/>
    <property type="project" value="UniProtKB-SubCell"/>
</dbReference>
<keyword evidence="5" id="KW-0539">Nucleus</keyword>
<keyword evidence="2" id="KW-0479">Metal-binding</keyword>
<dbReference type="CDD" id="cd12148">
    <property type="entry name" value="fungal_TF_MHR"/>
    <property type="match status" value="1"/>
</dbReference>
<gene>
    <name evidence="6" type="ORF">N7452_011184</name>
</gene>
<dbReference type="GO" id="GO:0000981">
    <property type="term" value="F:DNA-binding transcription factor activity, RNA polymerase II-specific"/>
    <property type="evidence" value="ECO:0007669"/>
    <property type="project" value="InterPro"/>
</dbReference>
<evidence type="ECO:0000313" key="6">
    <source>
        <dbReference type="EMBL" id="KAJ5322895.1"/>
    </source>
</evidence>
<dbReference type="PANTHER" id="PTHR47338">
    <property type="entry name" value="ZN(II)2CYS6 TRANSCRIPTION FACTOR (EUROFUNG)-RELATED"/>
    <property type="match status" value="1"/>
</dbReference>
<evidence type="ECO:0000256" key="4">
    <source>
        <dbReference type="ARBA" id="ARBA00023163"/>
    </source>
</evidence>
<dbReference type="AlphaFoldDB" id="A0A9W9U6R3"/>
<reference evidence="6" key="2">
    <citation type="journal article" date="2023" name="IMA Fungus">
        <title>Comparative genomic study of the Penicillium genus elucidates a diverse pangenome and 15 lateral gene transfer events.</title>
        <authorList>
            <person name="Petersen C."/>
            <person name="Sorensen T."/>
            <person name="Nielsen M.R."/>
            <person name="Sondergaard T.E."/>
            <person name="Sorensen J.L."/>
            <person name="Fitzpatrick D.A."/>
            <person name="Frisvad J.C."/>
            <person name="Nielsen K.L."/>
        </authorList>
    </citation>
    <scope>NUCLEOTIDE SEQUENCE</scope>
    <source>
        <strain evidence="6">IBT 35673</strain>
    </source>
</reference>
<comment type="caution">
    <text evidence="6">The sequence shown here is derived from an EMBL/GenBank/DDBJ whole genome shotgun (WGS) entry which is preliminary data.</text>
</comment>
<evidence type="ECO:0000256" key="3">
    <source>
        <dbReference type="ARBA" id="ARBA00023015"/>
    </source>
</evidence>
<evidence type="ECO:0000256" key="1">
    <source>
        <dbReference type="ARBA" id="ARBA00004123"/>
    </source>
</evidence>
<dbReference type="PANTHER" id="PTHR47338:SF7">
    <property type="entry name" value="ZN(II)2CYS6 TRANSCRIPTION FACTOR (EUROFUNG)"/>
    <property type="match status" value="1"/>
</dbReference>
<sequence>MQLTQRNMSFRAYSPHMRRYLMLHAMWHQCYCDLYRFMIPGLRDSLSEEAFKKTSPEYIAYCQAEVIKHARALVDLFRMAQSVDDGAPQDPGINVCLYQCARIIIRAFDLGLLGSFSTALEVLFQLKDAAKIMIPIIAVKNSIGQLYHQIQRMIGLAVQRASGSDLMTQALETEQTHDANVLDILARIRQSDIETGEEVLQDYPASPAATPSLNCDLAPETAANDSNKGPISEEPLGNPGFVEASWYTGFENENLFSSLGNTFSGFEDSFIDFEYQDIDQCYSEQ</sequence>
<comment type="subcellular location">
    <subcellularLocation>
        <location evidence="1">Nucleus</location>
    </subcellularLocation>
</comment>
<name>A0A9W9U6R3_PENBR</name>
<evidence type="ECO:0000256" key="5">
    <source>
        <dbReference type="ARBA" id="ARBA00023242"/>
    </source>
</evidence>
<dbReference type="EMBL" id="JAPZBQ010000006">
    <property type="protein sequence ID" value="KAJ5322895.1"/>
    <property type="molecule type" value="Genomic_DNA"/>
</dbReference>
<dbReference type="Proteomes" id="UP001147695">
    <property type="component" value="Unassembled WGS sequence"/>
</dbReference>
<keyword evidence="4" id="KW-0804">Transcription</keyword>
<accession>A0A9W9U6R3</accession>
<dbReference type="InterPro" id="IPR050815">
    <property type="entry name" value="TF_fung"/>
</dbReference>
<dbReference type="GO" id="GO:0046872">
    <property type="term" value="F:metal ion binding"/>
    <property type="evidence" value="ECO:0007669"/>
    <property type="project" value="UniProtKB-KW"/>
</dbReference>
<evidence type="ECO:0000313" key="7">
    <source>
        <dbReference type="Proteomes" id="UP001147695"/>
    </source>
</evidence>
<keyword evidence="3" id="KW-0805">Transcription regulation</keyword>
<organism evidence="6 7">
    <name type="scientific">Penicillium brevicompactum</name>
    <dbReference type="NCBI Taxonomy" id="5074"/>
    <lineage>
        <taxon>Eukaryota</taxon>
        <taxon>Fungi</taxon>
        <taxon>Dikarya</taxon>
        <taxon>Ascomycota</taxon>
        <taxon>Pezizomycotina</taxon>
        <taxon>Eurotiomycetes</taxon>
        <taxon>Eurotiomycetidae</taxon>
        <taxon>Eurotiales</taxon>
        <taxon>Aspergillaceae</taxon>
        <taxon>Penicillium</taxon>
    </lineage>
</organism>
<proteinExistence type="predicted"/>
<reference evidence="6" key="1">
    <citation type="submission" date="2022-12" db="EMBL/GenBank/DDBJ databases">
        <authorList>
            <person name="Petersen C."/>
        </authorList>
    </citation>
    <scope>NUCLEOTIDE SEQUENCE</scope>
    <source>
        <strain evidence="6">IBT 35673</strain>
    </source>
</reference>
<protein>
    <submittedName>
        <fullName evidence="6">Uncharacterized protein</fullName>
    </submittedName>
</protein>
<evidence type="ECO:0000256" key="2">
    <source>
        <dbReference type="ARBA" id="ARBA00022723"/>
    </source>
</evidence>